<name>A0A1C6FNK5_9FIRM</name>
<gene>
    <name evidence="1" type="ORF">SAMEA3545359_00052</name>
</gene>
<sequence>MCPRTRYLLTQSLLQAWLWQYRAADTERAHQDFLRVLRREPAGRSKAMQDGIDFEDLVTAKCASTSSTDKHKWAAGVEQVAQVVQGGAMQVPLSCRRQVSGVPLLLYGRLDVLKAGEIYDIKFSHRYRSGKYLDSPQHPMYLALCPEAAGFTYLVSDGHDLYQERYTRQDTPPIEETIVDFLHYLDHSQLSEIYFKNWRAR</sequence>
<evidence type="ECO:0008006" key="2">
    <source>
        <dbReference type="Google" id="ProtNLM"/>
    </source>
</evidence>
<organism evidence="1">
    <name type="scientific">uncultured Anaerotruncus sp</name>
    <dbReference type="NCBI Taxonomy" id="905011"/>
    <lineage>
        <taxon>Bacteria</taxon>
        <taxon>Bacillati</taxon>
        <taxon>Bacillota</taxon>
        <taxon>Clostridia</taxon>
        <taxon>Eubacteriales</taxon>
        <taxon>Oscillospiraceae</taxon>
        <taxon>Anaerotruncus</taxon>
        <taxon>environmental samples</taxon>
    </lineage>
</organism>
<dbReference type="AlphaFoldDB" id="A0A1C6FNK5"/>
<dbReference type="EMBL" id="FMHG01000001">
    <property type="protein sequence ID" value="SCJ34698.1"/>
    <property type="molecule type" value="Genomic_DNA"/>
</dbReference>
<accession>A0A1C6FNK5</accession>
<protein>
    <recommendedName>
        <fullName evidence="2">PD-(D/E)XK endonuclease-like domain-containing protein</fullName>
    </recommendedName>
</protein>
<proteinExistence type="predicted"/>
<reference evidence="1" key="1">
    <citation type="submission" date="2015-09" db="EMBL/GenBank/DDBJ databases">
        <authorList>
            <consortium name="Pathogen Informatics"/>
        </authorList>
    </citation>
    <scope>NUCLEOTIDE SEQUENCE</scope>
    <source>
        <strain evidence="1">2789STDY5834896</strain>
    </source>
</reference>
<evidence type="ECO:0000313" key="1">
    <source>
        <dbReference type="EMBL" id="SCJ34698.1"/>
    </source>
</evidence>